<protein>
    <recommendedName>
        <fullName evidence="3">Beta-ketoacyl synthase N-terminal domain-containing protein</fullName>
    </recommendedName>
</protein>
<evidence type="ECO:0000313" key="1">
    <source>
        <dbReference type="EMBL" id="PML55403.1"/>
    </source>
</evidence>
<dbReference type="RefSeq" id="WP_102578800.1">
    <property type="nucleotide sequence ID" value="NZ_MCYL01000024.1"/>
</dbReference>
<evidence type="ECO:0008006" key="3">
    <source>
        <dbReference type="Google" id="ProtNLM"/>
    </source>
</evidence>
<organism evidence="1 2">
    <name type="scientific">Vibrio lentus</name>
    <dbReference type="NCBI Taxonomy" id="136468"/>
    <lineage>
        <taxon>Bacteria</taxon>
        <taxon>Pseudomonadati</taxon>
        <taxon>Pseudomonadota</taxon>
        <taxon>Gammaproteobacteria</taxon>
        <taxon>Vibrionales</taxon>
        <taxon>Vibrionaceae</taxon>
        <taxon>Vibrio</taxon>
    </lineage>
</organism>
<accession>A0A2N7IET7</accession>
<proteinExistence type="predicted"/>
<gene>
    <name evidence="1" type="ORF">BCT74_08785</name>
</gene>
<reference evidence="2" key="1">
    <citation type="submission" date="2016-07" db="EMBL/GenBank/DDBJ databases">
        <title>Nontailed viruses are major unrecognized killers of bacteria in the ocean.</title>
        <authorList>
            <person name="Kauffman K."/>
            <person name="Hussain F."/>
            <person name="Yang J."/>
            <person name="Arevalo P."/>
            <person name="Brown J."/>
            <person name="Cutler M."/>
            <person name="Kelly L."/>
            <person name="Polz M.F."/>
        </authorList>
    </citation>
    <scope>NUCLEOTIDE SEQUENCE [LARGE SCALE GENOMIC DNA]</scope>
    <source>
        <strain evidence="2">10N.261.51.B8</strain>
    </source>
</reference>
<dbReference type="AlphaFoldDB" id="A0A2N7IET7"/>
<dbReference type="EMBL" id="MCYL01000024">
    <property type="protein sequence ID" value="PML55403.1"/>
    <property type="molecule type" value="Genomic_DNA"/>
</dbReference>
<name>A0A2N7IET7_9VIBR</name>
<evidence type="ECO:0000313" key="2">
    <source>
        <dbReference type="Proteomes" id="UP000235746"/>
    </source>
</evidence>
<sequence length="317" mass="34537">MNNNSARFVIGMEAMTPTGMNLDIATTVAKADLGRFDQQVSGDGIERFTYASIEYISSTSLFDKCSVLIESLIDSLLKQLPTSLKPIPLLVNVPGSISAVEMSQWLSECKHCDSISRYEVVQQSGPSYLTTSLAKLNQFDAIMSISVDSLVDDLSGLIEAGDVMSSTNPWGIIPSEGGAGLLLCRNNLVQTLKLKPKAKLGYFEVEPANTTRRSVMKLVRNASRNIKSFGPVFSDMTNLRSHTEDYGFALGARAECFDNPQQPTLINDLWGTLGSCSALALMACTIQEVTHNSPVTLLMFDVKGERALLQLTCMKQT</sequence>
<comment type="caution">
    <text evidence="1">The sequence shown here is derived from an EMBL/GenBank/DDBJ whole genome shotgun (WGS) entry which is preliminary data.</text>
</comment>
<dbReference type="Proteomes" id="UP000235746">
    <property type="component" value="Unassembled WGS sequence"/>
</dbReference>